<dbReference type="AlphaFoldDB" id="A0A2H0VIY5"/>
<protein>
    <submittedName>
        <fullName evidence="2">DNA-binding protein</fullName>
    </submittedName>
</protein>
<proteinExistence type="predicted"/>
<dbReference type="Pfam" id="PF05168">
    <property type="entry name" value="HEPN"/>
    <property type="match status" value="1"/>
</dbReference>
<dbReference type="Proteomes" id="UP000230796">
    <property type="component" value="Unassembled WGS sequence"/>
</dbReference>
<evidence type="ECO:0000313" key="3">
    <source>
        <dbReference type="Proteomes" id="UP000230796"/>
    </source>
</evidence>
<accession>A0A2H0VIY5</accession>
<name>A0A2H0VIY5_9BACT</name>
<dbReference type="Gene3D" id="1.20.120.330">
    <property type="entry name" value="Nucleotidyltransferases domain 2"/>
    <property type="match status" value="1"/>
</dbReference>
<dbReference type="InterPro" id="IPR007842">
    <property type="entry name" value="HEPN_dom"/>
</dbReference>
<dbReference type="PROSITE" id="PS50910">
    <property type="entry name" value="HEPN"/>
    <property type="match status" value="1"/>
</dbReference>
<dbReference type="EMBL" id="PFAF01000029">
    <property type="protein sequence ID" value="PIR99046.1"/>
    <property type="molecule type" value="Genomic_DNA"/>
</dbReference>
<comment type="caution">
    <text evidence="2">The sequence shown here is derived from an EMBL/GenBank/DDBJ whole genome shotgun (WGS) entry which is preliminary data.</text>
</comment>
<reference evidence="3" key="1">
    <citation type="submission" date="2017-09" db="EMBL/GenBank/DDBJ databases">
        <title>Depth-based differentiation of microbial function through sediment-hosted aquifers and enrichment of novel symbionts in the deep terrestrial subsurface.</title>
        <authorList>
            <person name="Probst A.J."/>
            <person name="Ladd B."/>
            <person name="Jarett J.K."/>
            <person name="Geller-Mcgrath D.E."/>
            <person name="Sieber C.M.K."/>
            <person name="Emerson J.B."/>
            <person name="Anantharaman K."/>
            <person name="Thomas B.C."/>
            <person name="Malmstrom R."/>
            <person name="Stieglmeier M."/>
            <person name="Klingl A."/>
            <person name="Woyke T."/>
            <person name="Ryan C.M."/>
            <person name="Banfield J.F."/>
        </authorList>
    </citation>
    <scope>NUCLEOTIDE SEQUENCE [LARGE SCALE GENOMIC DNA]</scope>
</reference>
<evidence type="ECO:0000313" key="2">
    <source>
        <dbReference type="EMBL" id="PIR99046.1"/>
    </source>
</evidence>
<dbReference type="GO" id="GO:0003677">
    <property type="term" value="F:DNA binding"/>
    <property type="evidence" value="ECO:0007669"/>
    <property type="project" value="UniProtKB-KW"/>
</dbReference>
<organism evidence="2 3">
    <name type="scientific">Candidatus Collierbacteria bacterium CG10_big_fil_rev_8_21_14_0_10_44_9</name>
    <dbReference type="NCBI Taxonomy" id="1974535"/>
    <lineage>
        <taxon>Bacteria</taxon>
        <taxon>Candidatus Collieribacteriota</taxon>
    </lineage>
</organism>
<sequence>MDKDNAIKYWLESAGHDQETAESLFVSKQYSWCLFIWQLVLEKHLKAIIVTKLDKSAPTSHDLVYLANFAGLSLSKTQEKNLSEITSFNIKARYEDYKHAFYKKATLSYSIKWIKIIKDILIWLQKQN</sequence>
<dbReference type="SUPFAM" id="SSF81593">
    <property type="entry name" value="Nucleotidyltransferase substrate binding subunit/domain"/>
    <property type="match status" value="1"/>
</dbReference>
<evidence type="ECO:0000259" key="1">
    <source>
        <dbReference type="PROSITE" id="PS50910"/>
    </source>
</evidence>
<dbReference type="SMART" id="SM00748">
    <property type="entry name" value="HEPN"/>
    <property type="match status" value="1"/>
</dbReference>
<gene>
    <name evidence="2" type="ORF">COT87_01510</name>
</gene>
<feature type="domain" description="HEPN" evidence="1">
    <location>
        <begin position="11"/>
        <end position="120"/>
    </location>
</feature>
<keyword evidence="2" id="KW-0238">DNA-binding</keyword>